<dbReference type="SUPFAM" id="SSF74650">
    <property type="entry name" value="Galactose mutarotase-like"/>
    <property type="match status" value="1"/>
</dbReference>
<protein>
    <submittedName>
        <fullName evidence="9">Sucrase</fullName>
    </submittedName>
</protein>
<evidence type="ECO:0000313" key="10">
    <source>
        <dbReference type="Proteomes" id="UP000276133"/>
    </source>
</evidence>
<comment type="similarity">
    <text evidence="1 5">Belongs to the glycosyl hydrolase 31 family.</text>
</comment>
<dbReference type="InterPro" id="IPR048395">
    <property type="entry name" value="Glyco_hydro_31_C"/>
</dbReference>
<dbReference type="Gene3D" id="3.20.20.80">
    <property type="entry name" value="Glycosidases"/>
    <property type="match status" value="1"/>
</dbReference>
<dbReference type="OrthoDB" id="5839090at2759"/>
<evidence type="ECO:0000256" key="5">
    <source>
        <dbReference type="RuleBase" id="RU361185"/>
    </source>
</evidence>
<dbReference type="Gene3D" id="2.60.40.1180">
    <property type="entry name" value="Golgi alpha-mannosidase II"/>
    <property type="match status" value="2"/>
</dbReference>
<keyword evidence="4 5" id="KW-0326">Glycosidase</keyword>
<dbReference type="SUPFAM" id="SSF51011">
    <property type="entry name" value="Glycosyl hydrolase domain"/>
    <property type="match status" value="1"/>
</dbReference>
<dbReference type="AlphaFoldDB" id="A0A3M7RU69"/>
<evidence type="ECO:0000256" key="6">
    <source>
        <dbReference type="SAM" id="Phobius"/>
    </source>
</evidence>
<dbReference type="GO" id="GO:0030246">
    <property type="term" value="F:carbohydrate binding"/>
    <property type="evidence" value="ECO:0007669"/>
    <property type="project" value="InterPro"/>
</dbReference>
<dbReference type="InterPro" id="IPR011013">
    <property type="entry name" value="Gal_mutarotase_sf_dom"/>
</dbReference>
<keyword evidence="6" id="KW-0812">Transmembrane</keyword>
<keyword evidence="3" id="KW-0325">Glycoprotein</keyword>
<comment type="caution">
    <text evidence="9">The sequence shown here is derived from an EMBL/GenBank/DDBJ whole genome shotgun (WGS) entry which is preliminary data.</text>
</comment>
<feature type="transmembrane region" description="Helical" evidence="6">
    <location>
        <begin position="20"/>
        <end position="42"/>
    </location>
</feature>
<dbReference type="InterPro" id="IPR030458">
    <property type="entry name" value="Glyco_hydro_31_AS"/>
</dbReference>
<dbReference type="CDD" id="cd06602">
    <property type="entry name" value="GH31_MGAM_SI_GAA"/>
    <property type="match status" value="1"/>
</dbReference>
<name>A0A3M7RU69_BRAPC</name>
<dbReference type="InterPro" id="IPR000322">
    <property type="entry name" value="Glyco_hydro_31_TIM"/>
</dbReference>
<gene>
    <name evidence="9" type="ORF">BpHYR1_041185</name>
</gene>
<evidence type="ECO:0000256" key="1">
    <source>
        <dbReference type="ARBA" id="ARBA00007806"/>
    </source>
</evidence>
<dbReference type="InterPro" id="IPR013780">
    <property type="entry name" value="Glyco_hydro_b"/>
</dbReference>
<keyword evidence="6" id="KW-0472">Membrane</keyword>
<dbReference type="STRING" id="10195.A0A3M7RU69"/>
<dbReference type="InterPro" id="IPR017853">
    <property type="entry name" value="GH"/>
</dbReference>
<sequence length="882" mass="101519">VYINIWKRFNLNNMEKKTLLILCGIATVAVIAIVVPVVSVVLTQTVMLKKSPLVKSPYLEEIKNLKLTVEYLADNVVHVKIVDADDDTRYEIPYKLNQIPLIDDKAKSKAKFEHTVDPNTNLFTFKILRRSTAEAIFDTSMGAFVFNNQFLQISTKLPSKHIFGFGENNHEKLAHDLDFRSWGMFARDNAPGWGDNRNNYGFQPVYYALENSTKSHMVLFYTSNAMEYLFNPTPSLTMRTIGGIFDLYFVIDDTPEDVFKTYHNLIGRPAFPPYWSFGFQICRWGYNNLDDVKDVVSRTRNIQLPQDVQYIDIEYMIGYRILTVNQLNFSGLSDFQKDLEKNGTKLVLIVDPGLVMERNNSLYVKGLEKDIYIKWPNNLQPYDKDNLGTNEMISWCWPNGKLMYPDYMNANTHDWWFEVIKEFVTNPVNGSDMNGIWIDMNEPSSFETNELKPWNWLYPEDDQDRYPFFSLKCPVNKLDDPPYRTKSAFSFDSDGQLNPKTRLSQKTLCMIGTHTFQGNKYYHYDVHNLYGHSQALATYDAFKKVKVNKRPFVLTRSNFVGTGKYSAHWLGDNDATWKHMKMSIIGAIEYNMFGIPMIGADICGFFISVQDAEMCTRWLQLGSFYTFSRNHNANGNLPKDPASFKNKTLEDSTRKALELRYQLLPYIYTLMYHVSQNGGTAIKALFFEFPEDFNTYEIDEQFLLGHILVSPVLQPGKTEVRAYFPRNAAWYDLRTGKELQEGVHILSAPIDYINIHLRGGIVVPTQELGVCLNTECARKNSFGLIVALDKNQKAKGTLFWDDGESEISSSNHYLANYEFDARSLKISVQKNYSGFYGFGQNFNSVNLDGNVVDSSNIENKDNVVTISNQKITLNQYHTIEFV</sequence>
<evidence type="ECO:0000313" key="9">
    <source>
        <dbReference type="EMBL" id="RNA26970.1"/>
    </source>
</evidence>
<evidence type="ECO:0000259" key="8">
    <source>
        <dbReference type="Pfam" id="PF21365"/>
    </source>
</evidence>
<dbReference type="GO" id="GO:0004558">
    <property type="term" value="F:alpha-1,4-glucosidase activity"/>
    <property type="evidence" value="ECO:0007669"/>
    <property type="project" value="TreeGrafter"/>
</dbReference>
<reference evidence="9 10" key="1">
    <citation type="journal article" date="2018" name="Sci. Rep.">
        <title>Genomic signatures of local adaptation to the degree of environmental predictability in rotifers.</title>
        <authorList>
            <person name="Franch-Gras L."/>
            <person name="Hahn C."/>
            <person name="Garcia-Roger E.M."/>
            <person name="Carmona M.J."/>
            <person name="Serra M."/>
            <person name="Gomez A."/>
        </authorList>
    </citation>
    <scope>NUCLEOTIDE SEQUENCE [LARGE SCALE GENOMIC DNA]</scope>
    <source>
        <strain evidence="9">HYR1</strain>
    </source>
</reference>
<dbReference type="PROSITE" id="PS00129">
    <property type="entry name" value="GLYCOSYL_HYDROL_F31_1"/>
    <property type="match status" value="1"/>
</dbReference>
<evidence type="ECO:0000259" key="7">
    <source>
        <dbReference type="Pfam" id="PF01055"/>
    </source>
</evidence>
<dbReference type="PANTHER" id="PTHR22762">
    <property type="entry name" value="ALPHA-GLUCOSIDASE"/>
    <property type="match status" value="1"/>
</dbReference>
<feature type="domain" description="Glycoside hydrolase family 31 TIM barrel" evidence="7">
    <location>
        <begin position="269"/>
        <end position="670"/>
    </location>
</feature>
<feature type="domain" description="Glycosyl hydrolase family 31 C-terminal" evidence="8">
    <location>
        <begin position="679"/>
        <end position="763"/>
    </location>
</feature>
<dbReference type="Gene3D" id="2.60.40.1760">
    <property type="entry name" value="glycosyl hydrolase (family 31)"/>
    <property type="match status" value="1"/>
</dbReference>
<keyword evidence="6" id="KW-1133">Transmembrane helix</keyword>
<accession>A0A3M7RU69</accession>
<dbReference type="GO" id="GO:0005975">
    <property type="term" value="P:carbohydrate metabolic process"/>
    <property type="evidence" value="ECO:0007669"/>
    <property type="project" value="InterPro"/>
</dbReference>
<dbReference type="Proteomes" id="UP000276133">
    <property type="component" value="Unassembled WGS sequence"/>
</dbReference>
<proteinExistence type="inferred from homology"/>
<dbReference type="EMBL" id="REGN01002626">
    <property type="protein sequence ID" value="RNA26970.1"/>
    <property type="molecule type" value="Genomic_DNA"/>
</dbReference>
<organism evidence="9 10">
    <name type="scientific">Brachionus plicatilis</name>
    <name type="common">Marine rotifer</name>
    <name type="synonym">Brachionus muelleri</name>
    <dbReference type="NCBI Taxonomy" id="10195"/>
    <lineage>
        <taxon>Eukaryota</taxon>
        <taxon>Metazoa</taxon>
        <taxon>Spiralia</taxon>
        <taxon>Gnathifera</taxon>
        <taxon>Rotifera</taxon>
        <taxon>Eurotatoria</taxon>
        <taxon>Monogononta</taxon>
        <taxon>Pseudotrocha</taxon>
        <taxon>Ploima</taxon>
        <taxon>Brachionidae</taxon>
        <taxon>Brachionus</taxon>
    </lineage>
</organism>
<evidence type="ECO:0000256" key="4">
    <source>
        <dbReference type="ARBA" id="ARBA00023295"/>
    </source>
</evidence>
<dbReference type="SUPFAM" id="SSF51445">
    <property type="entry name" value="(Trans)glycosidases"/>
    <property type="match status" value="1"/>
</dbReference>
<keyword evidence="2 5" id="KW-0378">Hydrolase</keyword>
<dbReference type="CDD" id="cd14752">
    <property type="entry name" value="GH31_N"/>
    <property type="match status" value="1"/>
</dbReference>
<dbReference type="Pfam" id="PF01055">
    <property type="entry name" value="Glyco_hydro_31_2nd"/>
    <property type="match status" value="1"/>
</dbReference>
<evidence type="ECO:0000256" key="3">
    <source>
        <dbReference type="ARBA" id="ARBA00023180"/>
    </source>
</evidence>
<evidence type="ECO:0000256" key="2">
    <source>
        <dbReference type="ARBA" id="ARBA00022801"/>
    </source>
</evidence>
<feature type="non-terminal residue" evidence="9">
    <location>
        <position position="1"/>
    </location>
</feature>
<keyword evidence="10" id="KW-1185">Reference proteome</keyword>
<dbReference type="Pfam" id="PF21365">
    <property type="entry name" value="Glyco_hydro_31_3rd"/>
    <property type="match status" value="1"/>
</dbReference>
<dbReference type="PANTHER" id="PTHR22762:SF133">
    <property type="entry name" value="P-TYPE DOMAIN-CONTAINING PROTEIN"/>
    <property type="match status" value="1"/>
</dbReference>